<evidence type="ECO:0000313" key="8">
    <source>
        <dbReference type="EMBL" id="GMG82744.1"/>
    </source>
</evidence>
<dbReference type="PANTHER" id="PTHR32322">
    <property type="entry name" value="INNER MEMBRANE TRANSPORTER"/>
    <property type="match status" value="1"/>
</dbReference>
<name>A0ABQ6LHH4_9RHOB</name>
<feature type="transmembrane region" description="Helical" evidence="6">
    <location>
        <begin position="50"/>
        <end position="71"/>
    </location>
</feature>
<dbReference type="InterPro" id="IPR050638">
    <property type="entry name" value="AA-Vitamin_Transporters"/>
</dbReference>
<feature type="transmembrane region" description="Helical" evidence="6">
    <location>
        <begin position="198"/>
        <end position="217"/>
    </location>
</feature>
<evidence type="ECO:0000256" key="4">
    <source>
        <dbReference type="ARBA" id="ARBA00022989"/>
    </source>
</evidence>
<dbReference type="Pfam" id="PF00892">
    <property type="entry name" value="EamA"/>
    <property type="match status" value="2"/>
</dbReference>
<keyword evidence="3 6" id="KW-0812">Transmembrane</keyword>
<dbReference type="PANTHER" id="PTHR32322:SF2">
    <property type="entry name" value="EAMA DOMAIN-CONTAINING PROTEIN"/>
    <property type="match status" value="1"/>
</dbReference>
<comment type="caution">
    <text evidence="8">The sequence shown here is derived from an EMBL/GenBank/DDBJ whole genome shotgun (WGS) entry which is preliminary data.</text>
</comment>
<proteinExistence type="inferred from homology"/>
<dbReference type="Proteomes" id="UP001239909">
    <property type="component" value="Unassembled WGS sequence"/>
</dbReference>
<evidence type="ECO:0000256" key="2">
    <source>
        <dbReference type="ARBA" id="ARBA00007362"/>
    </source>
</evidence>
<dbReference type="RefSeq" id="WP_285671535.1">
    <property type="nucleotide sequence ID" value="NZ_BSYI01000013.1"/>
</dbReference>
<dbReference type="EMBL" id="BSYI01000013">
    <property type="protein sequence ID" value="GMG82744.1"/>
    <property type="molecule type" value="Genomic_DNA"/>
</dbReference>
<feature type="transmembrane region" description="Helical" evidence="6">
    <location>
        <begin position="286"/>
        <end position="302"/>
    </location>
</feature>
<evidence type="ECO:0000256" key="5">
    <source>
        <dbReference type="ARBA" id="ARBA00023136"/>
    </source>
</evidence>
<feature type="transmembrane region" description="Helical" evidence="6">
    <location>
        <begin position="167"/>
        <end position="186"/>
    </location>
</feature>
<evidence type="ECO:0000256" key="3">
    <source>
        <dbReference type="ARBA" id="ARBA00022692"/>
    </source>
</evidence>
<feature type="transmembrane region" description="Helical" evidence="6">
    <location>
        <begin position="142"/>
        <end position="161"/>
    </location>
</feature>
<keyword evidence="9" id="KW-1185">Reference proteome</keyword>
<keyword evidence="5 6" id="KW-0472">Membrane</keyword>
<feature type="transmembrane region" description="Helical" evidence="6">
    <location>
        <begin position="83"/>
        <end position="105"/>
    </location>
</feature>
<accession>A0ABQ6LHH4</accession>
<evidence type="ECO:0000256" key="6">
    <source>
        <dbReference type="SAM" id="Phobius"/>
    </source>
</evidence>
<comment type="subcellular location">
    <subcellularLocation>
        <location evidence="1">Membrane</location>
        <topology evidence="1">Multi-pass membrane protein</topology>
    </subcellularLocation>
</comment>
<feature type="transmembrane region" description="Helical" evidence="6">
    <location>
        <begin position="223"/>
        <end position="252"/>
    </location>
</feature>
<feature type="transmembrane region" description="Helical" evidence="6">
    <location>
        <begin position="259"/>
        <end position="280"/>
    </location>
</feature>
<dbReference type="SUPFAM" id="SSF103481">
    <property type="entry name" value="Multidrug resistance efflux transporter EmrE"/>
    <property type="match status" value="2"/>
</dbReference>
<keyword evidence="4 6" id="KW-1133">Transmembrane helix</keyword>
<evidence type="ECO:0000259" key="7">
    <source>
        <dbReference type="Pfam" id="PF00892"/>
    </source>
</evidence>
<feature type="transmembrane region" description="Helical" evidence="6">
    <location>
        <begin position="111"/>
        <end position="130"/>
    </location>
</feature>
<evidence type="ECO:0000313" key="9">
    <source>
        <dbReference type="Proteomes" id="UP001239909"/>
    </source>
</evidence>
<protein>
    <recommendedName>
        <fullName evidence="7">EamA domain-containing protein</fullName>
    </recommendedName>
</protein>
<reference evidence="8 9" key="1">
    <citation type="submission" date="2023-04" db="EMBL/GenBank/DDBJ databases">
        <title>Marinoamorphus aggregata gen. nov., sp. Nov., isolate from tissue of brittle star Ophioplocus japonicus.</title>
        <authorList>
            <person name="Kawano K."/>
            <person name="Sawayama S."/>
            <person name="Nakagawa S."/>
        </authorList>
    </citation>
    <scope>NUCLEOTIDE SEQUENCE [LARGE SCALE GENOMIC DNA]</scope>
    <source>
        <strain evidence="8 9">NKW23</strain>
    </source>
</reference>
<organism evidence="8 9">
    <name type="scientific">Paralimibaculum aggregatum</name>
    <dbReference type="NCBI Taxonomy" id="3036245"/>
    <lineage>
        <taxon>Bacteria</taxon>
        <taxon>Pseudomonadati</taxon>
        <taxon>Pseudomonadota</taxon>
        <taxon>Alphaproteobacteria</taxon>
        <taxon>Rhodobacterales</taxon>
        <taxon>Paracoccaceae</taxon>
        <taxon>Paralimibaculum</taxon>
    </lineage>
</organism>
<gene>
    <name evidence="8" type="ORF">LNKW23_19570</name>
</gene>
<dbReference type="InterPro" id="IPR037185">
    <property type="entry name" value="EmrE-like"/>
</dbReference>
<feature type="domain" description="EamA" evidence="7">
    <location>
        <begin position="30"/>
        <end position="155"/>
    </location>
</feature>
<comment type="similarity">
    <text evidence="2">Belongs to the EamA transporter family.</text>
</comment>
<feature type="domain" description="EamA" evidence="7">
    <location>
        <begin position="169"/>
        <end position="302"/>
    </location>
</feature>
<sequence>MPLSPSTSLASRAPRFAGAPLAWAALPGIGLAWGATGLLAKIAAGGSHGAVQLAFWQTLIAVTVFTAILRVRGMALPLGRRHLLFYAVCGLLGTALPHTVSFVSIRHLPVGVQALTLSTVPMLTLVLALVTGAERGDPRRVLGIVLGLAAMLLIVLPGSSLPERGQALWLLLPMLVALSYAGENTVIAASRPEGLKPVQVMCGLSWAAALMLAPLVAMAEGPVLPAAIGMAEAALVACALLHVVAYFGFVWLIGHAGPVFAAQVGYLVTASGIGWGMALLGERHSPWVWAAAVLVFAGLALVRPRRCGESPTEG</sequence>
<dbReference type="InterPro" id="IPR000620">
    <property type="entry name" value="EamA_dom"/>
</dbReference>
<evidence type="ECO:0000256" key="1">
    <source>
        <dbReference type="ARBA" id="ARBA00004141"/>
    </source>
</evidence>